<dbReference type="Proteomes" id="UP000190306">
    <property type="component" value="Chromosome"/>
</dbReference>
<dbReference type="Proteomes" id="UP000502504">
    <property type="component" value="Chromosome"/>
</dbReference>
<feature type="chain" id="PRO_5041919771" evidence="1">
    <location>
        <begin position="22"/>
        <end position="179"/>
    </location>
</feature>
<dbReference type="InterPro" id="IPR025326">
    <property type="entry name" value="DUF4232"/>
</dbReference>
<name>A0AAE6YAF4_STRAT</name>
<dbReference type="AlphaFoldDB" id="A0AAE6YAF4"/>
<accession>A0AAE6YAF4</accession>
<evidence type="ECO:0000313" key="6">
    <source>
        <dbReference type="Proteomes" id="UP000502504"/>
    </source>
</evidence>
<reference evidence="3 5" key="1">
    <citation type="submission" date="2015-07" db="EMBL/GenBank/DDBJ databases">
        <title>Draft Genome Sequence of Streptomyces antibioticus, IMRU 3720 reveals insights in the evolution of actinomycin biosynthetic gene clusters in Streptomyces.</title>
        <authorList>
            <person name="Crnovcic I."/>
            <person name="Ruckert C."/>
            <person name="Kalinowksi J."/>
            <person name="Keller U."/>
        </authorList>
    </citation>
    <scope>NUCLEOTIDE SEQUENCE [LARGE SCALE GENOMIC DNA]</scope>
    <source>
        <strain evidence="3 5">DSM 41481</strain>
    </source>
</reference>
<evidence type="ECO:0000313" key="3">
    <source>
        <dbReference type="EMBL" id="OOQ50413.1"/>
    </source>
</evidence>
<dbReference type="RefSeq" id="WP_078634347.1">
    <property type="nucleotide sequence ID" value="NZ_CM007717.1"/>
</dbReference>
<dbReference type="EMBL" id="LHQL01000010">
    <property type="protein sequence ID" value="OOQ50413.1"/>
    <property type="molecule type" value="Genomic_DNA"/>
</dbReference>
<dbReference type="InterPro" id="IPR013783">
    <property type="entry name" value="Ig-like_fold"/>
</dbReference>
<dbReference type="PROSITE" id="PS51257">
    <property type="entry name" value="PROKAR_LIPOPROTEIN"/>
    <property type="match status" value="1"/>
</dbReference>
<feature type="signal peptide" evidence="1">
    <location>
        <begin position="1"/>
        <end position="21"/>
    </location>
</feature>
<sequence>MRAVPITVTALAAALLLTACSGDDSGDAQGSDDGTGKAADTACAAADLSPEVTANAAPAAGDSGNVTVTLTNKGAECVLDGFPAVGLVAGSRTAAVANDPAAEARKITLAEQGTTSFTITYVRGESGAKSLAVKTVRYGLPGAEETTDFAWSYGDVALTDEGEGDAPDASVSAFQQAGD</sequence>
<keyword evidence="5" id="KW-1185">Reference proteome</keyword>
<evidence type="ECO:0000256" key="1">
    <source>
        <dbReference type="SAM" id="SignalP"/>
    </source>
</evidence>
<evidence type="ECO:0000313" key="5">
    <source>
        <dbReference type="Proteomes" id="UP000190306"/>
    </source>
</evidence>
<dbReference type="EMBL" id="CP050692">
    <property type="protein sequence ID" value="QIT45837.1"/>
    <property type="molecule type" value="Genomic_DNA"/>
</dbReference>
<dbReference type="Gene3D" id="2.60.40.10">
    <property type="entry name" value="Immunoglobulins"/>
    <property type="match status" value="1"/>
</dbReference>
<keyword evidence="1" id="KW-0732">Signal</keyword>
<dbReference type="GO" id="GO:0005975">
    <property type="term" value="P:carbohydrate metabolic process"/>
    <property type="evidence" value="ECO:0007669"/>
    <property type="project" value="UniProtKB-ARBA"/>
</dbReference>
<reference evidence="4 6" key="2">
    <citation type="submission" date="2020-03" db="EMBL/GenBank/DDBJ databases">
        <title>Is there a link between lipid content and antibiotic production in Streptomyces?</title>
        <authorList>
            <person name="David M."/>
            <person name="Lejeune C."/>
            <person name="Abreu S."/>
            <person name="Thibessard A."/>
            <person name="Leblond P."/>
            <person name="Chaminade P."/>
            <person name="Virolle M.-J."/>
        </authorList>
    </citation>
    <scope>NUCLEOTIDE SEQUENCE [LARGE SCALE GENOMIC DNA]</scope>
    <source>
        <strain evidence="4 6">DSM 41481</strain>
    </source>
</reference>
<protein>
    <submittedName>
        <fullName evidence="4">DUF4232 domain-containing protein</fullName>
    </submittedName>
</protein>
<dbReference type="Pfam" id="PF14016">
    <property type="entry name" value="DUF4232"/>
    <property type="match status" value="1"/>
</dbReference>
<organism evidence="4 6">
    <name type="scientific">Streptomyces antibioticus</name>
    <dbReference type="NCBI Taxonomy" id="1890"/>
    <lineage>
        <taxon>Bacteria</taxon>
        <taxon>Bacillati</taxon>
        <taxon>Actinomycetota</taxon>
        <taxon>Actinomycetes</taxon>
        <taxon>Kitasatosporales</taxon>
        <taxon>Streptomycetaceae</taxon>
        <taxon>Streptomyces</taxon>
    </lineage>
</organism>
<gene>
    <name evidence="3" type="ORF">AFM16_21455</name>
    <name evidence="4" type="ORF">HCX60_21845</name>
</gene>
<feature type="domain" description="DUF4232" evidence="2">
    <location>
        <begin position="43"/>
        <end position="175"/>
    </location>
</feature>
<proteinExistence type="predicted"/>
<evidence type="ECO:0000313" key="4">
    <source>
        <dbReference type="EMBL" id="QIT45837.1"/>
    </source>
</evidence>
<evidence type="ECO:0000259" key="2">
    <source>
        <dbReference type="Pfam" id="PF14016"/>
    </source>
</evidence>